<sequence length="118" mass="13329">MLGSTSYTIRNTFYPHSSNINDHLLTHNAINQKNCNTVNLLEKIEQEMDIKSIPFTDIPAKSSDVSSMGIWAFGLLYTQYSNIDLQPFVDIGKMFKRNGQNTSPDTTTGTIFMEVTMQ</sequence>
<accession>A0A4Y2E0Y6</accession>
<dbReference type="AlphaFoldDB" id="A0A4Y2E0Y6"/>
<keyword evidence="2" id="KW-1185">Reference proteome</keyword>
<dbReference type="Proteomes" id="UP000499080">
    <property type="component" value="Unassembled WGS sequence"/>
</dbReference>
<gene>
    <name evidence="1" type="ORF">AVEN_263845_1</name>
</gene>
<organism evidence="1 2">
    <name type="scientific">Araneus ventricosus</name>
    <name type="common">Orbweaver spider</name>
    <name type="synonym">Epeira ventricosa</name>
    <dbReference type="NCBI Taxonomy" id="182803"/>
    <lineage>
        <taxon>Eukaryota</taxon>
        <taxon>Metazoa</taxon>
        <taxon>Ecdysozoa</taxon>
        <taxon>Arthropoda</taxon>
        <taxon>Chelicerata</taxon>
        <taxon>Arachnida</taxon>
        <taxon>Araneae</taxon>
        <taxon>Araneomorphae</taxon>
        <taxon>Entelegynae</taxon>
        <taxon>Araneoidea</taxon>
        <taxon>Araneidae</taxon>
        <taxon>Araneus</taxon>
    </lineage>
</organism>
<reference evidence="1 2" key="1">
    <citation type="journal article" date="2019" name="Sci. Rep.">
        <title>Orb-weaving spider Araneus ventricosus genome elucidates the spidroin gene catalogue.</title>
        <authorList>
            <person name="Kono N."/>
            <person name="Nakamura H."/>
            <person name="Ohtoshi R."/>
            <person name="Moran D.A.P."/>
            <person name="Shinohara A."/>
            <person name="Yoshida Y."/>
            <person name="Fujiwara M."/>
            <person name="Mori M."/>
            <person name="Tomita M."/>
            <person name="Arakawa K."/>
        </authorList>
    </citation>
    <scope>NUCLEOTIDE SEQUENCE [LARGE SCALE GENOMIC DNA]</scope>
</reference>
<protein>
    <submittedName>
        <fullName evidence="1">Uncharacterized protein</fullName>
    </submittedName>
</protein>
<proteinExistence type="predicted"/>
<dbReference type="EMBL" id="BGPR01000471">
    <property type="protein sequence ID" value="GBM21996.1"/>
    <property type="molecule type" value="Genomic_DNA"/>
</dbReference>
<evidence type="ECO:0000313" key="2">
    <source>
        <dbReference type="Proteomes" id="UP000499080"/>
    </source>
</evidence>
<comment type="caution">
    <text evidence="1">The sequence shown here is derived from an EMBL/GenBank/DDBJ whole genome shotgun (WGS) entry which is preliminary data.</text>
</comment>
<name>A0A4Y2E0Y6_ARAVE</name>
<evidence type="ECO:0000313" key="1">
    <source>
        <dbReference type="EMBL" id="GBM21996.1"/>
    </source>
</evidence>